<sequence length="199" mass="22665">MPLPLPHKNFATAAELDVRIIEPSTLVRISRYDTGEPHFGKSGANRFDDPRKGGARFGTCYFGIDSLRCAFAETVLHDRRVDLKHGYSVRSTELDRYVYRFTGKPLRVAVMHGEPLLMVGGDGRLSTEKPYRTTQQWALAVFKHDEKVDGFLYKSRHTDTEALVLFDRAVRKLKPHPPVVFRYAEGATDVLIRFKVQVT</sequence>
<evidence type="ECO:0000313" key="3">
    <source>
        <dbReference type="Proteomes" id="UP000054870"/>
    </source>
</evidence>
<protein>
    <submittedName>
        <fullName evidence="2">RES domain protein</fullName>
    </submittedName>
</protein>
<dbReference type="Proteomes" id="UP000054870">
    <property type="component" value="Unassembled WGS sequence"/>
</dbReference>
<dbReference type="SMART" id="SM00953">
    <property type="entry name" value="RES"/>
    <property type="match status" value="1"/>
</dbReference>
<reference evidence="2" key="1">
    <citation type="submission" date="2016-01" db="EMBL/GenBank/DDBJ databases">
        <authorList>
            <person name="Peeters C."/>
        </authorList>
    </citation>
    <scope>NUCLEOTIDE SEQUENCE [LARGE SCALE GENOMIC DNA]</scope>
    <source>
        <strain evidence="2">LMG 29318</strain>
    </source>
</reference>
<dbReference type="Pfam" id="PF08808">
    <property type="entry name" value="RES"/>
    <property type="match status" value="1"/>
</dbReference>
<evidence type="ECO:0000313" key="2">
    <source>
        <dbReference type="EMBL" id="SAK89909.1"/>
    </source>
</evidence>
<dbReference type="RefSeq" id="WP_061127896.1">
    <property type="nucleotide sequence ID" value="NZ_FCOF02000051.1"/>
</dbReference>
<accession>A0A158D5Q2</accession>
<evidence type="ECO:0000259" key="1">
    <source>
        <dbReference type="SMART" id="SM00953"/>
    </source>
</evidence>
<feature type="domain" description="RES" evidence="1">
    <location>
        <begin position="32"/>
        <end position="177"/>
    </location>
</feature>
<gene>
    <name evidence="2" type="ORF">AWB75_06244</name>
</gene>
<name>A0A158D5Q2_9BURK</name>
<dbReference type="EMBL" id="FCOF02000051">
    <property type="protein sequence ID" value="SAK89909.1"/>
    <property type="molecule type" value="Genomic_DNA"/>
</dbReference>
<keyword evidence="3" id="KW-1185">Reference proteome</keyword>
<proteinExistence type="predicted"/>
<dbReference type="AlphaFoldDB" id="A0A158D5Q2"/>
<dbReference type="OrthoDB" id="7257056at2"/>
<dbReference type="InterPro" id="IPR014914">
    <property type="entry name" value="RES_dom"/>
</dbReference>
<organism evidence="2 3">
    <name type="scientific">Caballeronia catudaia</name>
    <dbReference type="NCBI Taxonomy" id="1777136"/>
    <lineage>
        <taxon>Bacteria</taxon>
        <taxon>Pseudomonadati</taxon>
        <taxon>Pseudomonadota</taxon>
        <taxon>Betaproteobacteria</taxon>
        <taxon>Burkholderiales</taxon>
        <taxon>Burkholderiaceae</taxon>
        <taxon>Caballeronia</taxon>
    </lineage>
</organism>
<comment type="caution">
    <text evidence="2">The sequence shown here is derived from an EMBL/GenBank/DDBJ whole genome shotgun (WGS) entry which is preliminary data.</text>
</comment>